<gene>
    <name evidence="1" type="ORF">C5615_17900</name>
</gene>
<dbReference type="EMBL" id="PUIQ01000021">
    <property type="protein sequence ID" value="PQP17054.1"/>
    <property type="molecule type" value="Genomic_DNA"/>
</dbReference>
<evidence type="ECO:0000313" key="2">
    <source>
        <dbReference type="Proteomes" id="UP000238206"/>
    </source>
</evidence>
<reference evidence="1 2" key="1">
    <citation type="submission" date="2018-02" db="EMBL/GenBank/DDBJ databases">
        <title>Draft genome sequencing of Burkholderia cepacia Y14-15.</title>
        <authorList>
            <person name="Zheng B.-X."/>
        </authorList>
    </citation>
    <scope>NUCLEOTIDE SEQUENCE [LARGE SCALE GENOMIC DNA]</scope>
    <source>
        <strain evidence="1 2">Y14-15</strain>
    </source>
</reference>
<comment type="caution">
    <text evidence="1">The sequence shown here is derived from an EMBL/GenBank/DDBJ whole genome shotgun (WGS) entry which is preliminary data.</text>
</comment>
<dbReference type="AlphaFoldDB" id="A0A2S8IQI9"/>
<proteinExistence type="predicted"/>
<accession>A0A2S8IQI9</accession>
<dbReference type="RefSeq" id="WP_105391480.1">
    <property type="nucleotide sequence ID" value="NZ_PUIQ01000021.1"/>
</dbReference>
<dbReference type="Proteomes" id="UP000238206">
    <property type="component" value="Unassembled WGS sequence"/>
</dbReference>
<sequence>MISQRPLGETLGAFADVAELLTAGAAQGLQVRSLAMELPLDLRVARGAGGIELVGDLPQFLTRTAFDPEPARLVIVLEAVPIDGAGQ</sequence>
<evidence type="ECO:0000313" key="1">
    <source>
        <dbReference type="EMBL" id="PQP17054.1"/>
    </source>
</evidence>
<name>A0A2S8IQI9_BURCE</name>
<organism evidence="1 2">
    <name type="scientific">Burkholderia cepacia</name>
    <name type="common">Pseudomonas cepacia</name>
    <dbReference type="NCBI Taxonomy" id="292"/>
    <lineage>
        <taxon>Bacteria</taxon>
        <taxon>Pseudomonadati</taxon>
        <taxon>Pseudomonadota</taxon>
        <taxon>Betaproteobacteria</taxon>
        <taxon>Burkholderiales</taxon>
        <taxon>Burkholderiaceae</taxon>
        <taxon>Burkholderia</taxon>
        <taxon>Burkholderia cepacia complex</taxon>
    </lineage>
</organism>
<protein>
    <submittedName>
        <fullName evidence="1">Uncharacterized protein</fullName>
    </submittedName>
</protein>